<dbReference type="PANTHER" id="PTHR36511">
    <property type="entry name" value="MERR FAMILY BACTERIAL REGULATORY PROTEIN"/>
    <property type="match status" value="1"/>
</dbReference>
<sequence>MSRMIDEALETMRGLHEIGAVNKQTLRDFETQCLPPPAYTAETIKRLRESLHVSQAVFAAYINASISTVQKWENGEKKPSGAATRLLSVIERKGCCRRSKSA</sequence>
<dbReference type="CDD" id="cd00093">
    <property type="entry name" value="HTH_XRE"/>
    <property type="match status" value="1"/>
</dbReference>
<dbReference type="GO" id="GO:0003677">
    <property type="term" value="F:DNA binding"/>
    <property type="evidence" value="ECO:0007669"/>
    <property type="project" value="UniProtKB-KW"/>
</dbReference>
<dbReference type="InterPro" id="IPR001387">
    <property type="entry name" value="Cro/C1-type_HTH"/>
</dbReference>
<feature type="domain" description="HTH cro/C1-type" evidence="4">
    <location>
        <begin position="44"/>
        <end position="80"/>
    </location>
</feature>
<evidence type="ECO:0000256" key="2">
    <source>
        <dbReference type="ARBA" id="ARBA00023125"/>
    </source>
</evidence>
<keyword evidence="6" id="KW-1185">Reference proteome</keyword>
<dbReference type="Pfam" id="PF01381">
    <property type="entry name" value="HTH_3"/>
    <property type="match status" value="1"/>
</dbReference>
<keyword evidence="1" id="KW-0805">Transcription regulation</keyword>
<evidence type="ECO:0000313" key="6">
    <source>
        <dbReference type="Proteomes" id="UP000199169"/>
    </source>
</evidence>
<keyword evidence="2" id="KW-0238">DNA-binding</keyword>
<evidence type="ECO:0000256" key="1">
    <source>
        <dbReference type="ARBA" id="ARBA00023015"/>
    </source>
</evidence>
<organism evidence="5 6">
    <name type="scientific">Candidatus Accumulibacter aalborgensis</name>
    <dbReference type="NCBI Taxonomy" id="1860102"/>
    <lineage>
        <taxon>Bacteria</taxon>
        <taxon>Pseudomonadati</taxon>
        <taxon>Pseudomonadota</taxon>
        <taxon>Betaproteobacteria</taxon>
        <taxon>Candidatus Accumulibacter</taxon>
    </lineage>
</organism>
<dbReference type="Proteomes" id="UP000199169">
    <property type="component" value="Unassembled WGS sequence"/>
</dbReference>
<keyword evidence="3" id="KW-0804">Transcription</keyword>
<proteinExistence type="predicted"/>
<dbReference type="STRING" id="1860102.ACCAA_990009"/>
<dbReference type="EMBL" id="FLQX01000181">
    <property type="protein sequence ID" value="SBT10321.1"/>
    <property type="molecule type" value="Genomic_DNA"/>
</dbReference>
<accession>A0A1A8Y027</accession>
<dbReference type="PANTHER" id="PTHR36511:SF3">
    <property type="entry name" value="ANTITOXIN HIGA-2"/>
    <property type="match status" value="1"/>
</dbReference>
<name>A0A1A8Y027_9PROT</name>
<evidence type="ECO:0000256" key="3">
    <source>
        <dbReference type="ARBA" id="ARBA00023163"/>
    </source>
</evidence>
<dbReference type="InterPro" id="IPR052359">
    <property type="entry name" value="HTH-type_reg/antitoxin"/>
</dbReference>
<dbReference type="SUPFAM" id="SSF47413">
    <property type="entry name" value="lambda repressor-like DNA-binding domains"/>
    <property type="match status" value="1"/>
</dbReference>
<dbReference type="InterPro" id="IPR010982">
    <property type="entry name" value="Lambda_DNA-bd_dom_sf"/>
</dbReference>
<evidence type="ECO:0000313" key="5">
    <source>
        <dbReference type="EMBL" id="SBT10321.1"/>
    </source>
</evidence>
<gene>
    <name evidence="5" type="ORF">ACCAA_990009</name>
</gene>
<protein>
    <submittedName>
        <fullName evidence="5">Putative transcriptional regulator</fullName>
    </submittedName>
</protein>
<dbReference type="Gene3D" id="1.10.260.40">
    <property type="entry name" value="lambda repressor-like DNA-binding domains"/>
    <property type="match status" value="1"/>
</dbReference>
<dbReference type="PROSITE" id="PS50943">
    <property type="entry name" value="HTH_CROC1"/>
    <property type="match status" value="1"/>
</dbReference>
<reference evidence="6" key="1">
    <citation type="submission" date="2016-06" db="EMBL/GenBank/DDBJ databases">
        <authorList>
            <person name="McIlroy S.J."/>
            <person name="Karst S.M."/>
            <person name="Albertsen M."/>
        </authorList>
    </citation>
    <scope>NUCLEOTIDE SEQUENCE [LARGE SCALE GENOMIC DNA]</scope>
</reference>
<evidence type="ECO:0000259" key="4">
    <source>
        <dbReference type="PROSITE" id="PS50943"/>
    </source>
</evidence>
<dbReference type="AlphaFoldDB" id="A0A1A8Y027"/>